<dbReference type="EMBL" id="CAMKVN010018771">
    <property type="protein sequence ID" value="CAI2198484.1"/>
    <property type="molecule type" value="Genomic_DNA"/>
</dbReference>
<feature type="non-terminal residue" evidence="1">
    <location>
        <position position="1"/>
    </location>
</feature>
<protein>
    <submittedName>
        <fullName evidence="1">10885_t:CDS:1</fullName>
    </submittedName>
</protein>
<reference evidence="1" key="1">
    <citation type="submission" date="2022-08" db="EMBL/GenBank/DDBJ databases">
        <authorList>
            <person name="Kallberg Y."/>
            <person name="Tangrot J."/>
            <person name="Rosling A."/>
        </authorList>
    </citation>
    <scope>NUCLEOTIDE SEQUENCE</scope>
    <source>
        <strain evidence="1">Wild A</strain>
    </source>
</reference>
<dbReference type="AlphaFoldDB" id="A0A9W4T8Z0"/>
<evidence type="ECO:0000313" key="2">
    <source>
        <dbReference type="Proteomes" id="UP001153678"/>
    </source>
</evidence>
<dbReference type="Proteomes" id="UP001153678">
    <property type="component" value="Unassembled WGS sequence"/>
</dbReference>
<feature type="non-terminal residue" evidence="1">
    <location>
        <position position="77"/>
    </location>
</feature>
<accession>A0A9W4T8Z0</accession>
<keyword evidence="2" id="KW-1185">Reference proteome</keyword>
<comment type="caution">
    <text evidence="1">The sequence shown here is derived from an EMBL/GenBank/DDBJ whole genome shotgun (WGS) entry which is preliminary data.</text>
</comment>
<gene>
    <name evidence="1" type="ORF">FWILDA_LOCUS18595</name>
</gene>
<sequence>IATAAAISSDGVFVTAGGDDITAATAIDSNGVFGAGDNDNDDDGIAATSDVYFQCLKHFETVPHYVSKCFTLSPNIP</sequence>
<name>A0A9W4T8Z0_9GLOM</name>
<proteinExistence type="predicted"/>
<organism evidence="1 2">
    <name type="scientific">Funneliformis geosporum</name>
    <dbReference type="NCBI Taxonomy" id="1117311"/>
    <lineage>
        <taxon>Eukaryota</taxon>
        <taxon>Fungi</taxon>
        <taxon>Fungi incertae sedis</taxon>
        <taxon>Mucoromycota</taxon>
        <taxon>Glomeromycotina</taxon>
        <taxon>Glomeromycetes</taxon>
        <taxon>Glomerales</taxon>
        <taxon>Glomeraceae</taxon>
        <taxon>Funneliformis</taxon>
    </lineage>
</organism>
<evidence type="ECO:0000313" key="1">
    <source>
        <dbReference type="EMBL" id="CAI2198484.1"/>
    </source>
</evidence>